<reference evidence="1" key="1">
    <citation type="submission" date="2021-01" db="EMBL/GenBank/DDBJ databases">
        <authorList>
            <person name="Corre E."/>
            <person name="Pelletier E."/>
            <person name="Niang G."/>
            <person name="Scheremetjew M."/>
            <person name="Finn R."/>
            <person name="Kale V."/>
            <person name="Holt S."/>
            <person name="Cochrane G."/>
            <person name="Meng A."/>
            <person name="Brown T."/>
            <person name="Cohen L."/>
        </authorList>
    </citation>
    <scope>NUCLEOTIDE SEQUENCE</scope>
    <source>
        <strain evidence="1">CCMP622</strain>
    </source>
</reference>
<gene>
    <name evidence="1" type="ORF">LSP00402_LOCUS3417</name>
</gene>
<protein>
    <submittedName>
        <fullName evidence="1">Uncharacterized protein</fullName>
    </submittedName>
</protein>
<evidence type="ECO:0000313" key="1">
    <source>
        <dbReference type="EMBL" id="CAD9750852.1"/>
    </source>
</evidence>
<sequence length="197" mass="21925">MNVWDTEWSNVYDFTKNGGSGLPRDDGEGKANWSYLPVTTRAVDLLGKHPHEVCQEIKEDEEKQDCPVPPSWGLRPLPKPLAGWTWQQCFVLTPATNTEVLRGIREWVSEGTADIHIKRSRTRPLSGSDLKMILGAMKVKSKSSSGKGKELYIGIELVGRECIKRTMDKFASKTDISSAEELAQQAAGTYFDALAQI</sequence>
<name>A0A7S2THW7_9EUKA</name>
<dbReference type="EMBL" id="HBHP01005514">
    <property type="protein sequence ID" value="CAD9750852.1"/>
    <property type="molecule type" value="Transcribed_RNA"/>
</dbReference>
<accession>A0A7S2THW7</accession>
<organism evidence="1">
    <name type="scientific">Lotharella oceanica</name>
    <dbReference type="NCBI Taxonomy" id="641309"/>
    <lineage>
        <taxon>Eukaryota</taxon>
        <taxon>Sar</taxon>
        <taxon>Rhizaria</taxon>
        <taxon>Cercozoa</taxon>
        <taxon>Chlorarachniophyceae</taxon>
        <taxon>Lotharella</taxon>
    </lineage>
</organism>
<dbReference type="AlphaFoldDB" id="A0A7S2THW7"/>
<proteinExistence type="predicted"/>